<evidence type="ECO:0000313" key="2">
    <source>
        <dbReference type="Proteomes" id="UP001054945"/>
    </source>
</evidence>
<reference evidence="1 2" key="1">
    <citation type="submission" date="2021-06" db="EMBL/GenBank/DDBJ databases">
        <title>Caerostris extrusa draft genome.</title>
        <authorList>
            <person name="Kono N."/>
            <person name="Arakawa K."/>
        </authorList>
    </citation>
    <scope>NUCLEOTIDE SEQUENCE [LARGE SCALE GENOMIC DNA]</scope>
</reference>
<dbReference type="Proteomes" id="UP001054945">
    <property type="component" value="Unassembled WGS sequence"/>
</dbReference>
<sequence length="94" mass="10725">MVHVVVKTWGLLFLQRKKTFSGKDPVWYEVEEERGAPEGREELVESNNICDTQAAKKNSYQMNLSPNNKGKWCVGGRLPFDLVVLTKGSEDLRK</sequence>
<proteinExistence type="predicted"/>
<name>A0AAV4SAZ0_CAEEX</name>
<dbReference type="AlphaFoldDB" id="A0AAV4SAZ0"/>
<accession>A0AAV4SAZ0</accession>
<organism evidence="1 2">
    <name type="scientific">Caerostris extrusa</name>
    <name type="common">Bark spider</name>
    <name type="synonym">Caerostris bankana</name>
    <dbReference type="NCBI Taxonomy" id="172846"/>
    <lineage>
        <taxon>Eukaryota</taxon>
        <taxon>Metazoa</taxon>
        <taxon>Ecdysozoa</taxon>
        <taxon>Arthropoda</taxon>
        <taxon>Chelicerata</taxon>
        <taxon>Arachnida</taxon>
        <taxon>Araneae</taxon>
        <taxon>Araneomorphae</taxon>
        <taxon>Entelegynae</taxon>
        <taxon>Araneoidea</taxon>
        <taxon>Araneidae</taxon>
        <taxon>Caerostris</taxon>
    </lineage>
</organism>
<keyword evidence="2" id="KW-1185">Reference proteome</keyword>
<dbReference type="EMBL" id="BPLR01009175">
    <property type="protein sequence ID" value="GIY30129.1"/>
    <property type="molecule type" value="Genomic_DNA"/>
</dbReference>
<evidence type="ECO:0000313" key="1">
    <source>
        <dbReference type="EMBL" id="GIY30129.1"/>
    </source>
</evidence>
<comment type="caution">
    <text evidence="1">The sequence shown here is derived from an EMBL/GenBank/DDBJ whole genome shotgun (WGS) entry which is preliminary data.</text>
</comment>
<gene>
    <name evidence="1" type="ORF">CEXT_325931</name>
</gene>
<protein>
    <submittedName>
        <fullName evidence="1">Uncharacterized protein</fullName>
    </submittedName>
</protein>